<evidence type="ECO:0008006" key="5">
    <source>
        <dbReference type="Google" id="ProtNLM"/>
    </source>
</evidence>
<dbReference type="EMBL" id="JACGCM010001129">
    <property type="protein sequence ID" value="KAF6161535.1"/>
    <property type="molecule type" value="Genomic_DNA"/>
</dbReference>
<feature type="repeat" description="PPR" evidence="2">
    <location>
        <begin position="192"/>
        <end position="226"/>
    </location>
</feature>
<evidence type="ECO:0000256" key="1">
    <source>
        <dbReference type="ARBA" id="ARBA00022737"/>
    </source>
</evidence>
<protein>
    <recommendedName>
        <fullName evidence="5">Pentatricopeptide repeat-containing protein</fullName>
    </recommendedName>
</protein>
<dbReference type="GO" id="GO:0003723">
    <property type="term" value="F:RNA binding"/>
    <property type="evidence" value="ECO:0007669"/>
    <property type="project" value="InterPro"/>
</dbReference>
<evidence type="ECO:0000313" key="3">
    <source>
        <dbReference type="EMBL" id="KAF6161535.1"/>
    </source>
</evidence>
<comment type="caution">
    <text evidence="3">The sequence shown here is derived from an EMBL/GenBank/DDBJ whole genome shotgun (WGS) entry which is preliminary data.</text>
</comment>
<dbReference type="Pfam" id="PF13041">
    <property type="entry name" value="PPR_2"/>
    <property type="match status" value="3"/>
</dbReference>
<dbReference type="Pfam" id="PF20430">
    <property type="entry name" value="Eplus_motif"/>
    <property type="match status" value="1"/>
</dbReference>
<dbReference type="PROSITE" id="PS51375">
    <property type="entry name" value="PPR"/>
    <property type="match status" value="3"/>
</dbReference>
<keyword evidence="1" id="KW-0677">Repeat</keyword>
<accession>A0A7J7N313</accession>
<reference evidence="3 4" key="1">
    <citation type="journal article" date="2020" name="IScience">
        <title>Genome Sequencing of the Endangered Kingdonia uniflora (Circaeasteraceae, Ranunculales) Reveals Potential Mechanisms of Evolutionary Specialization.</title>
        <authorList>
            <person name="Sun Y."/>
            <person name="Deng T."/>
            <person name="Zhang A."/>
            <person name="Moore M.J."/>
            <person name="Landis J.B."/>
            <person name="Lin N."/>
            <person name="Zhang H."/>
            <person name="Zhang X."/>
            <person name="Huang J."/>
            <person name="Zhang X."/>
            <person name="Sun H."/>
            <person name="Wang H."/>
        </authorList>
    </citation>
    <scope>NUCLEOTIDE SEQUENCE [LARGE SCALE GENOMIC DNA]</scope>
    <source>
        <strain evidence="3">TB1705</strain>
        <tissue evidence="3">Leaf</tissue>
    </source>
</reference>
<dbReference type="InterPro" id="IPR002885">
    <property type="entry name" value="PPR_rpt"/>
</dbReference>
<feature type="repeat" description="PPR" evidence="2">
    <location>
        <begin position="92"/>
        <end position="126"/>
    </location>
</feature>
<sequence>MNNIAIQIKTRIPNSIKPSETPVSRANRPELLHLRLLKRCTHLIQFKQIHTHFLKKPSDPKDVLLTKLVESLVNSTYIDYAYRVFKQMDEPTTFVFNTLVRGYAISGFFNEGINLYIEMRYQEVEPDKFTYPFLLKACTAFNQGKVVHSLILKSAPFLASNIYCQTSLVSFYSSYGHLEYSRSVFDRMPDRNMVSWTAMITGYVKQKEYKEGLALFHQMQIEGIKINEMTLASVLSACAHLGAYEMGKWVHTYIDRNRVFLNPTLGTALIDMYSKCGYINKASQVFETLPLRSVCTWNSIIGGLAVHGCGEEALQRFNQMQKSDTIPDEITVIGVLSACTHSGFVEKGMELFYSMQRDYGIEPSIKHYGCLVDLLGRAGRLKEAYEIVKIMPIKPNGVVWGTLLDVCGTHGNVELAETAMKWLIELEPSNDGNYVLMSNIYAANGQWDKVAEMRRFIKNKSILKTPGCSSIEVNNVMHEFMVGDSRHPRSKEIYSMLDDLAKRLKVAGYVPKISQVLLDATEEDKR</sequence>
<dbReference type="InterPro" id="IPR046849">
    <property type="entry name" value="E2_motif"/>
</dbReference>
<dbReference type="FunFam" id="1.25.40.10:FF:000031">
    <property type="entry name" value="Pentatricopeptide repeat-containing protein mitochondrial"/>
    <property type="match status" value="1"/>
</dbReference>
<dbReference type="PANTHER" id="PTHR47926">
    <property type="entry name" value="PENTATRICOPEPTIDE REPEAT-CONTAINING PROTEIN"/>
    <property type="match status" value="1"/>
</dbReference>
<name>A0A7J7N313_9MAGN</name>
<dbReference type="AlphaFoldDB" id="A0A7J7N313"/>
<evidence type="ECO:0000313" key="4">
    <source>
        <dbReference type="Proteomes" id="UP000541444"/>
    </source>
</evidence>
<dbReference type="InterPro" id="IPR046848">
    <property type="entry name" value="E_motif"/>
</dbReference>
<proteinExistence type="predicted"/>
<feature type="repeat" description="PPR" evidence="2">
    <location>
        <begin position="293"/>
        <end position="327"/>
    </location>
</feature>
<dbReference type="Gene3D" id="1.25.40.10">
    <property type="entry name" value="Tetratricopeptide repeat domain"/>
    <property type="match status" value="3"/>
</dbReference>
<dbReference type="NCBIfam" id="TIGR00756">
    <property type="entry name" value="PPR"/>
    <property type="match status" value="3"/>
</dbReference>
<dbReference type="InterPro" id="IPR046960">
    <property type="entry name" value="PPR_At4g14850-like_plant"/>
</dbReference>
<gene>
    <name evidence="3" type="ORF">GIB67_009414</name>
</gene>
<dbReference type="InterPro" id="IPR011990">
    <property type="entry name" value="TPR-like_helical_dom_sf"/>
</dbReference>
<dbReference type="Proteomes" id="UP000541444">
    <property type="component" value="Unassembled WGS sequence"/>
</dbReference>
<dbReference type="PANTHER" id="PTHR47926:SF537">
    <property type="entry name" value="PENTACOTRIPEPTIDE-REPEAT REGION OF PRORP DOMAIN-CONTAINING PROTEIN"/>
    <property type="match status" value="1"/>
</dbReference>
<keyword evidence="4" id="KW-1185">Reference proteome</keyword>
<dbReference type="Pfam" id="PF20431">
    <property type="entry name" value="E_motif"/>
    <property type="match status" value="1"/>
</dbReference>
<dbReference type="GO" id="GO:0009451">
    <property type="term" value="P:RNA modification"/>
    <property type="evidence" value="ECO:0007669"/>
    <property type="project" value="InterPro"/>
</dbReference>
<dbReference type="OrthoDB" id="185373at2759"/>
<evidence type="ECO:0000256" key="2">
    <source>
        <dbReference type="PROSITE-ProRule" id="PRU00708"/>
    </source>
</evidence>
<organism evidence="3 4">
    <name type="scientific">Kingdonia uniflora</name>
    <dbReference type="NCBI Taxonomy" id="39325"/>
    <lineage>
        <taxon>Eukaryota</taxon>
        <taxon>Viridiplantae</taxon>
        <taxon>Streptophyta</taxon>
        <taxon>Embryophyta</taxon>
        <taxon>Tracheophyta</taxon>
        <taxon>Spermatophyta</taxon>
        <taxon>Magnoliopsida</taxon>
        <taxon>Ranunculales</taxon>
        <taxon>Circaeasteraceae</taxon>
        <taxon>Kingdonia</taxon>
    </lineage>
</organism>
<dbReference type="FunFam" id="1.25.40.10:FF:000344">
    <property type="entry name" value="Pentatricopeptide repeat-containing protein"/>
    <property type="match status" value="1"/>
</dbReference>
<dbReference type="Pfam" id="PF01535">
    <property type="entry name" value="PPR"/>
    <property type="match status" value="2"/>
</dbReference>
<dbReference type="FunFam" id="1.25.40.10:FF:000366">
    <property type="entry name" value="Pentatricopeptide (PPR) repeat-containing protein"/>
    <property type="match status" value="1"/>
</dbReference>